<keyword evidence="9 12" id="KW-0798">TonB box</keyword>
<evidence type="ECO:0000256" key="9">
    <source>
        <dbReference type="ARBA" id="ARBA00023077"/>
    </source>
</evidence>
<comment type="subcellular location">
    <subcellularLocation>
        <location evidence="1">Cell outer membrane</location>
        <topology evidence="1">Multi-pass membrane protein</topology>
    </subcellularLocation>
</comment>
<evidence type="ECO:0000256" key="1">
    <source>
        <dbReference type="ARBA" id="ARBA00004571"/>
    </source>
</evidence>
<sequence>MVLVGIVAPGIAMAAGSETVSAKDKTHQAINLGDVTANAKATKTGGVLTPKRIFQSDETRQVVTKHQIKAVGPTGGSAQALSLAPGVTVRGYGGSSGTARYEVTMRGMKVGWSSVNGDVERNGITVLFDGVPMNDLIAHNGQWDSNEIPILSMIDGINFIYGPGNPASRWFDSLGGTINFVPLQPSKHAKADLGTFWGSYGTHGVNLSLDSGEHDGWSAVLAGGYTKNNTFRSGSFKAPSRSYAYYGNIRKAFSTGVWSVGGYWDNTEEWRPNFIPLKPIPGVTTEGLNANAPLYSQPTSGYYASLPYAAWHKQLTVRDWMLYTKLSLALERNLRLHALMWYRHGHRIHARVNQYLPLPGNFPNAEYYFPTSNTFGNKLWLSWHLPYNTVKFGGYWIQQKYRTPYVGYDVGYDPTTGTTYGPWIDYNAPSIQYNSDYLYNTYLSAFLQDRIEPLHGFSVTPGLAAVEYQTQFYNSGNADFPQAAANTTAQNVTSAQDSSRTFYRVEPSLGLRLQATHWSSYYANYSVSYQNPTDNTFGAYNSTTNLGVLKPIRSTDYEAGAKFMFHDLGWLRALDFNLALYQDKLNNETVATYLTNITLSKFASASAVYQGVDLAFTAQTHSELGAFGNLAFQHAHYTRYVVPVNGSNQSFSGYPVSYNPKVTATLGVDGKFYQSGFILEPRLWDQYTGTQYLFSNVTGAPTRQTMPAFNVLNVALDVTTVAFNHYVPYLHGVKLTLGVNNVLDTRYNPIEYITSGGYFGGNSAGAILADPGAPSEWYVSANYSF</sequence>
<keyword evidence="3" id="KW-1134">Transmembrane beta strand</keyword>
<organism evidence="15 16">
    <name type="scientific">Acidihalobacter aeolianus</name>
    <dbReference type="NCBI Taxonomy" id="2792603"/>
    <lineage>
        <taxon>Bacteria</taxon>
        <taxon>Pseudomonadati</taxon>
        <taxon>Pseudomonadota</taxon>
        <taxon>Gammaproteobacteria</taxon>
        <taxon>Chromatiales</taxon>
        <taxon>Ectothiorhodospiraceae</taxon>
        <taxon>Acidihalobacter</taxon>
    </lineage>
</organism>
<evidence type="ECO:0000313" key="16">
    <source>
        <dbReference type="Proteomes" id="UP000095342"/>
    </source>
</evidence>
<keyword evidence="8" id="KW-0406">Ion transport</keyword>
<dbReference type="Proteomes" id="UP000095342">
    <property type="component" value="Chromosome"/>
</dbReference>
<evidence type="ECO:0000256" key="5">
    <source>
        <dbReference type="ARBA" id="ARBA00022692"/>
    </source>
</evidence>
<evidence type="ECO:0000256" key="12">
    <source>
        <dbReference type="RuleBase" id="RU003357"/>
    </source>
</evidence>
<dbReference type="KEGG" id="aaeo:BJI67_01305"/>
<proteinExistence type="inferred from homology"/>
<dbReference type="GO" id="GO:0015344">
    <property type="term" value="F:siderophore uptake transmembrane transporter activity"/>
    <property type="evidence" value="ECO:0007669"/>
    <property type="project" value="TreeGrafter"/>
</dbReference>
<dbReference type="PANTHER" id="PTHR32552:SF68">
    <property type="entry name" value="FERRICHROME OUTER MEMBRANE TRANSPORTER_PHAGE RECEPTOR"/>
    <property type="match status" value="1"/>
</dbReference>
<evidence type="ECO:0000256" key="4">
    <source>
        <dbReference type="ARBA" id="ARBA00022496"/>
    </source>
</evidence>
<keyword evidence="5" id="KW-0812">Transmembrane</keyword>
<comment type="similarity">
    <text evidence="12">Belongs to the TonB-dependent receptor family.</text>
</comment>
<keyword evidence="6" id="KW-0732">Signal</keyword>
<accession>A0A1D8K4K0</accession>
<keyword evidence="10 12" id="KW-0472">Membrane</keyword>
<dbReference type="Pfam" id="PF00593">
    <property type="entry name" value="TonB_dep_Rec_b-barrel"/>
    <property type="match status" value="1"/>
</dbReference>
<gene>
    <name evidence="15" type="ORF">BJI67_01305</name>
</gene>
<feature type="domain" description="TonB-dependent receptor plug" evidence="14">
    <location>
        <begin position="56"/>
        <end position="164"/>
    </location>
</feature>
<keyword evidence="4" id="KW-0410">Iron transport</keyword>
<keyword evidence="2" id="KW-0813">Transport</keyword>
<dbReference type="InterPro" id="IPR037066">
    <property type="entry name" value="Plug_dom_sf"/>
</dbReference>
<dbReference type="SUPFAM" id="SSF56935">
    <property type="entry name" value="Porins"/>
    <property type="match status" value="1"/>
</dbReference>
<evidence type="ECO:0000256" key="2">
    <source>
        <dbReference type="ARBA" id="ARBA00022448"/>
    </source>
</evidence>
<dbReference type="EMBL" id="CP017448">
    <property type="protein sequence ID" value="AOV15888.1"/>
    <property type="molecule type" value="Genomic_DNA"/>
</dbReference>
<dbReference type="InterPro" id="IPR036942">
    <property type="entry name" value="Beta-barrel_TonB_sf"/>
</dbReference>
<reference evidence="15 16" key="1">
    <citation type="submission" date="2016-09" db="EMBL/GenBank/DDBJ databases">
        <title>Acidihalobacter prosperus V6 (DSM14174).</title>
        <authorList>
            <person name="Khaleque H.N."/>
            <person name="Ramsay J.P."/>
            <person name="Murphy R.J.T."/>
            <person name="Kaksonen A.H."/>
            <person name="Boxall N.J."/>
            <person name="Watkin E.L.J."/>
        </authorList>
    </citation>
    <scope>NUCLEOTIDE SEQUENCE [LARGE SCALE GENOMIC DNA]</scope>
    <source>
        <strain evidence="15 16">V6</strain>
    </source>
</reference>
<keyword evidence="15" id="KW-0675">Receptor</keyword>
<dbReference type="InterPro" id="IPR000531">
    <property type="entry name" value="Beta-barrel_TonB"/>
</dbReference>
<evidence type="ECO:0000256" key="8">
    <source>
        <dbReference type="ARBA" id="ARBA00023065"/>
    </source>
</evidence>
<dbReference type="Gene3D" id="2.170.130.10">
    <property type="entry name" value="TonB-dependent receptor, plug domain"/>
    <property type="match status" value="1"/>
</dbReference>
<keyword evidence="16" id="KW-1185">Reference proteome</keyword>
<feature type="domain" description="TonB-dependent receptor-like beta-barrel" evidence="13">
    <location>
        <begin position="291"/>
        <end position="742"/>
    </location>
</feature>
<evidence type="ECO:0000256" key="3">
    <source>
        <dbReference type="ARBA" id="ARBA00022452"/>
    </source>
</evidence>
<evidence type="ECO:0000256" key="6">
    <source>
        <dbReference type="ARBA" id="ARBA00022729"/>
    </source>
</evidence>
<evidence type="ECO:0000259" key="13">
    <source>
        <dbReference type="Pfam" id="PF00593"/>
    </source>
</evidence>
<dbReference type="Pfam" id="PF07715">
    <property type="entry name" value="Plug"/>
    <property type="match status" value="1"/>
</dbReference>
<keyword evidence="11" id="KW-0998">Cell outer membrane</keyword>
<evidence type="ECO:0000256" key="10">
    <source>
        <dbReference type="ARBA" id="ARBA00023136"/>
    </source>
</evidence>
<evidence type="ECO:0000256" key="11">
    <source>
        <dbReference type="ARBA" id="ARBA00023237"/>
    </source>
</evidence>
<dbReference type="InterPro" id="IPR039426">
    <property type="entry name" value="TonB-dep_rcpt-like"/>
</dbReference>
<dbReference type="GO" id="GO:0009279">
    <property type="term" value="C:cell outer membrane"/>
    <property type="evidence" value="ECO:0007669"/>
    <property type="project" value="UniProtKB-SubCell"/>
</dbReference>
<protein>
    <submittedName>
        <fullName evidence="15">TonB-dependent receptor</fullName>
    </submittedName>
</protein>
<dbReference type="InterPro" id="IPR012910">
    <property type="entry name" value="Plug_dom"/>
</dbReference>
<name>A0A1D8K4K0_9GAMM</name>
<keyword evidence="7" id="KW-0408">Iron</keyword>
<evidence type="ECO:0000313" key="15">
    <source>
        <dbReference type="EMBL" id="AOV15888.1"/>
    </source>
</evidence>
<evidence type="ECO:0000259" key="14">
    <source>
        <dbReference type="Pfam" id="PF07715"/>
    </source>
</evidence>
<dbReference type="PANTHER" id="PTHR32552">
    <property type="entry name" value="FERRICHROME IRON RECEPTOR-RELATED"/>
    <property type="match status" value="1"/>
</dbReference>
<dbReference type="Gene3D" id="2.40.170.20">
    <property type="entry name" value="TonB-dependent receptor, beta-barrel domain"/>
    <property type="match status" value="1"/>
</dbReference>
<dbReference type="AlphaFoldDB" id="A0A1D8K4K0"/>
<evidence type="ECO:0000256" key="7">
    <source>
        <dbReference type="ARBA" id="ARBA00023004"/>
    </source>
</evidence>